<evidence type="ECO:0008006" key="4">
    <source>
        <dbReference type="Google" id="ProtNLM"/>
    </source>
</evidence>
<feature type="transmembrane region" description="Helical" evidence="1">
    <location>
        <begin position="38"/>
        <end position="59"/>
    </location>
</feature>
<protein>
    <recommendedName>
        <fullName evidence="4">DUF885 domain-containing protein</fullName>
    </recommendedName>
</protein>
<keyword evidence="1" id="KW-0472">Membrane</keyword>
<dbReference type="AlphaFoldDB" id="A7RY40"/>
<keyword evidence="3" id="KW-1185">Reference proteome</keyword>
<dbReference type="PhylomeDB" id="A7RY40"/>
<dbReference type="PANTHER" id="PTHR33361:SF2">
    <property type="entry name" value="DUF885 DOMAIN-CONTAINING PROTEIN"/>
    <property type="match status" value="1"/>
</dbReference>
<gene>
    <name evidence="2" type="ORF">NEMVEDRAFT_v1g203853</name>
</gene>
<dbReference type="OMA" id="APHIHEL"/>
<proteinExistence type="predicted"/>
<dbReference type="KEGG" id="nve:5515565"/>
<dbReference type="eggNOG" id="ENOG502QUES">
    <property type="taxonomic scope" value="Eukaryota"/>
</dbReference>
<organism evidence="2 3">
    <name type="scientific">Nematostella vectensis</name>
    <name type="common">Starlet sea anemone</name>
    <dbReference type="NCBI Taxonomy" id="45351"/>
    <lineage>
        <taxon>Eukaryota</taxon>
        <taxon>Metazoa</taxon>
        <taxon>Cnidaria</taxon>
        <taxon>Anthozoa</taxon>
        <taxon>Hexacorallia</taxon>
        <taxon>Actiniaria</taxon>
        <taxon>Edwardsiidae</taxon>
        <taxon>Nematostella</taxon>
    </lineage>
</organism>
<evidence type="ECO:0000256" key="1">
    <source>
        <dbReference type="SAM" id="Phobius"/>
    </source>
</evidence>
<dbReference type="Pfam" id="PF05960">
    <property type="entry name" value="DUF885"/>
    <property type="match status" value="1"/>
</dbReference>
<dbReference type="PANTHER" id="PTHR33361">
    <property type="entry name" value="GLR0591 PROTEIN"/>
    <property type="match status" value="1"/>
</dbReference>
<keyword evidence="1" id="KW-1133">Transmembrane helix</keyword>
<dbReference type="STRING" id="45351.A7RY40"/>
<accession>A7RY40</accession>
<dbReference type="HOGENOM" id="CLU_019486_0_0_1"/>
<dbReference type="InParanoid" id="A7RY40"/>
<dbReference type="InterPro" id="IPR010281">
    <property type="entry name" value="DUF885"/>
</dbReference>
<sequence>MSVEETEFDSFNNNSSSRKMVLSEVRITKGKSWRAARVALVVAAILAITGIVCIALGAVRLDRAKGMSTGGQPVGVVCESSRRNLTEGGASGREDPCGPSEELAKSGLLRFLAKVEENYYIHHPFEVPYKYGISRVEVKRTFSPFNPSPEAIQATTDKAQALLRELDSITVDKRLLKPREEMVLAKTRHFLEHNFGSAYDNSYYTGEWMLGPSRFCYMQSFSELQWTFRALMFRIRPRSMDDMEYIIDMMREYGKGIDQYRKNIKLGVKAGMVNSIEECTVGYDCLARYFPEISPTLTPQDILKESFIGSLLGARILSETKNMSSFYWTKKYKKSLARSLREAAVIHLGVPLVELFRYLSGQHRVHCLPSNASSGLASRPVPFVFYHGQPNRSESTTQRLPSHHPLNGKKAYERILRYFTTTNMTPDAVHQVGWKALRSYYAEAVQTAREYTGIHNDSEAIAEFRVVINSSDMFYNDKPFPANESDARAHRLCSNDVAAAFYCPTRYAALKEWFKSSFSTLSMIQPRLLRMFHWMVGPRKTTPVCPVAMATSFEPSNGAQSYRSSGYTCRFPARYYLPFFLDRMGPKYSEWTVNAHEAMPGHHVQSQGYFENFRDTCKPLLAALSRKQYAYTAYSEGWGLYAENPLIAADADVYQVNKLQKFGMLKWQIWRALRLIVDTGLHHKGMTRQKALQLFSHYAWDDSDVAEKEVTRYQSGPGQATAYMIGQRAIIQMREKATQKLKSKFDLEDFHYYFLSQGPAPLSFVAEQIDKFADCELGHDVPGCGMRLGDNRPRPLMTREEKVQEYLEHELSAPHIHEL</sequence>
<name>A7RY40_NEMVE</name>
<evidence type="ECO:0000313" key="3">
    <source>
        <dbReference type="Proteomes" id="UP000001593"/>
    </source>
</evidence>
<evidence type="ECO:0000313" key="2">
    <source>
        <dbReference type="EMBL" id="EDO43630.1"/>
    </source>
</evidence>
<dbReference type="Proteomes" id="UP000001593">
    <property type="component" value="Unassembled WGS sequence"/>
</dbReference>
<keyword evidence="1" id="KW-0812">Transmembrane</keyword>
<dbReference type="EMBL" id="DS469552">
    <property type="protein sequence ID" value="EDO43630.1"/>
    <property type="molecule type" value="Genomic_DNA"/>
</dbReference>
<reference evidence="2 3" key="1">
    <citation type="journal article" date="2007" name="Science">
        <title>Sea anemone genome reveals ancestral eumetazoan gene repertoire and genomic organization.</title>
        <authorList>
            <person name="Putnam N.H."/>
            <person name="Srivastava M."/>
            <person name="Hellsten U."/>
            <person name="Dirks B."/>
            <person name="Chapman J."/>
            <person name="Salamov A."/>
            <person name="Terry A."/>
            <person name="Shapiro H."/>
            <person name="Lindquist E."/>
            <person name="Kapitonov V.V."/>
            <person name="Jurka J."/>
            <person name="Genikhovich G."/>
            <person name="Grigoriev I.V."/>
            <person name="Lucas S.M."/>
            <person name="Steele R.E."/>
            <person name="Finnerty J.R."/>
            <person name="Technau U."/>
            <person name="Martindale M.Q."/>
            <person name="Rokhsar D.S."/>
        </authorList>
    </citation>
    <scope>NUCLEOTIDE SEQUENCE [LARGE SCALE GENOMIC DNA]</scope>
    <source>
        <strain evidence="3">CH2 X CH6</strain>
    </source>
</reference>